<evidence type="ECO:0000256" key="1">
    <source>
        <dbReference type="SAM" id="MobiDB-lite"/>
    </source>
</evidence>
<organism evidence="2 3">
    <name type="scientific">Microcaecilia unicolor</name>
    <dbReference type="NCBI Taxonomy" id="1415580"/>
    <lineage>
        <taxon>Eukaryota</taxon>
        <taxon>Metazoa</taxon>
        <taxon>Chordata</taxon>
        <taxon>Craniata</taxon>
        <taxon>Vertebrata</taxon>
        <taxon>Euteleostomi</taxon>
        <taxon>Amphibia</taxon>
        <taxon>Gymnophiona</taxon>
        <taxon>Siphonopidae</taxon>
        <taxon>Microcaecilia</taxon>
    </lineage>
</organism>
<reference evidence="2" key="1">
    <citation type="submission" date="2024-06" db="UniProtKB">
        <authorList>
            <consortium name="RefSeq"/>
        </authorList>
    </citation>
    <scope>NUCLEOTIDE SEQUENCE [LARGE SCALE GENOMIC DNA]</scope>
</reference>
<feature type="compositionally biased region" description="Polar residues" evidence="1">
    <location>
        <begin position="132"/>
        <end position="141"/>
    </location>
</feature>
<feature type="region of interest" description="Disordered" evidence="1">
    <location>
        <begin position="107"/>
        <end position="156"/>
    </location>
</feature>
<gene>
    <name evidence="3" type="primary">C11H22orf15</name>
</gene>
<dbReference type="CTD" id="111610151"/>
<proteinExistence type="predicted"/>
<dbReference type="PANTHER" id="PTHR33887:SF1">
    <property type="entry name" value="GENE 867-RELATED"/>
    <property type="match status" value="1"/>
</dbReference>
<dbReference type="AlphaFoldDB" id="A0A6P7Z6D7"/>
<protein>
    <submittedName>
        <fullName evidence="3">Uncharacterized protein C22orf15 homolog isoform X1</fullName>
    </submittedName>
</protein>
<feature type="compositionally biased region" description="Basic and acidic residues" evidence="1">
    <location>
        <begin position="107"/>
        <end position="119"/>
    </location>
</feature>
<dbReference type="FunCoup" id="A0A6P7Z6D7">
    <property type="interactions" value="3"/>
</dbReference>
<evidence type="ECO:0000313" key="3">
    <source>
        <dbReference type="RefSeq" id="XP_030074907.1"/>
    </source>
</evidence>
<dbReference type="GeneID" id="115480391"/>
<dbReference type="InterPro" id="IPR039471">
    <property type="entry name" value="CXorf65-like"/>
</dbReference>
<evidence type="ECO:0000313" key="2">
    <source>
        <dbReference type="Proteomes" id="UP000515156"/>
    </source>
</evidence>
<keyword evidence="2" id="KW-1185">Reference proteome</keyword>
<dbReference type="Proteomes" id="UP000515156">
    <property type="component" value="Chromosome 11"/>
</dbReference>
<dbReference type="KEGG" id="muo:115480391"/>
<dbReference type="InParanoid" id="A0A6P7Z6D7"/>
<dbReference type="PANTHER" id="PTHR33887">
    <property type="entry name" value="PB1 DOMAIN-CONTAINING PROTEIN"/>
    <property type="match status" value="1"/>
</dbReference>
<dbReference type="OrthoDB" id="2109241at2759"/>
<accession>A0A6P7Z6D7</accession>
<name>A0A6P7Z6D7_9AMPH</name>
<dbReference type="Pfam" id="PF15874">
    <property type="entry name" value="Il2rg"/>
    <property type="match status" value="1"/>
</dbReference>
<reference evidence="3" key="2">
    <citation type="submission" date="2025-08" db="UniProtKB">
        <authorList>
            <consortium name="RefSeq"/>
        </authorList>
    </citation>
    <scope>IDENTIFICATION</scope>
</reference>
<dbReference type="RefSeq" id="XP_030074907.1">
    <property type="nucleotide sequence ID" value="XM_030219047.1"/>
</dbReference>
<sequence length="156" mass="17878">MFITVKFGANSEVLLNPYCQIFILTDYLKKKCQCEPGDSIDLLDESGALLNLSEMERSSESARNYVQERQQYILLKIIRGDGSEPIRYQSLLEKLEQSHPLLAERLEKLSNPQLKEKARTSMQKKLRPLKESPSTTPTKSHTQSHKKGSVPFHRTT</sequence>